<dbReference type="PANTHER" id="PTHR12959:SF11">
    <property type="entry name" value="GPI TRANSAMIDASE COMPONENT PIG-T"/>
    <property type="match status" value="1"/>
</dbReference>
<sequence length="857" mass="92922">MRHTSIFVLLLAASSALAQVNRSELFSEELLIERLSANDYLVHFHFKQSSASQRYTELFPPSVVHLAETIPFKSLELHMTSGRWHYHRWGLPLIPSKPGGAELSASFLHSISKDTVEDSQQALRSHWSNLTQSLSGLFCASLSKMASTEAAVQAAPSSPSRGAGLGNNCTQCDNMSNLSSQTTGSYGSSKTHNELPALHAWLPKEPVCAENLTPWLKLLPCRDQAGLAQLLRDRGTLYTAGYHSMGVKILSHFSPNGERVLLQIVQTLTAVITLPHQQSLLHHRPHTGGSNQEASSPPAGTEEVTLGKVLGTSVTRSCPSVDLSRVYIVGGQGVNSTVEEKEGVGEEVRGKGSGHQGKDDARRPHNDGDIRYPSDAPLGAGFMRGGSDGSRRKLGVTIYDTERISPKTVSSLELPDADPRWPTWGLPRCIKYHYFSEAPDITLQTSDYPVKEAARGSSRLGRQAVVTANHYGDPAFCPTWSARQYVTGSGTFRGHMVLELHKSLQTKSLLDSGAAHSSEQAGLMPGLPTIDDDVSRRGDEPGAEGVVGPDELCVYQVVPWYIRVWLHTMELRVDGKVIPFKPPHIHIRHISPAVDRQSPLILDMCLHLPSNSKTVKLTTRFNKAFLRVSEQTPDAHRGIDIPASIITYHDPLAHHTVPGRTHHTSLHPHHQHSTTHLHQSPFTTCSLTNHVKDHKKDSSTEGDNASSIGRCQRGDATSLSQLGLAGGCGTSKEGGVSTEKDLTTEQTPLLLALFEARYQKVYTEGLLIQMPTPDITMPYNVICLSCTVLAVFVGSFMNLLLRTEPGGDLLPLAVEKVGDMTGLSATLGAAAAGKQLTGDKEGLGASPQEGNNGEHVT</sequence>
<feature type="signal peptide" evidence="2">
    <location>
        <begin position="1"/>
        <end position="18"/>
    </location>
</feature>
<feature type="compositionally biased region" description="Basic residues" evidence="1">
    <location>
        <begin position="660"/>
        <end position="675"/>
    </location>
</feature>
<dbReference type="AlphaFoldDB" id="A0A250X5G0"/>
<accession>A0A250X5G0</accession>
<evidence type="ECO:0008006" key="5">
    <source>
        <dbReference type="Google" id="ProtNLM"/>
    </source>
</evidence>
<name>A0A250X5G0_9CHLO</name>
<feature type="region of interest" description="Disordered" evidence="1">
    <location>
        <begin position="838"/>
        <end position="857"/>
    </location>
</feature>
<feature type="region of interest" description="Disordered" evidence="1">
    <location>
        <begin position="692"/>
        <end position="711"/>
    </location>
</feature>
<protein>
    <recommendedName>
        <fullName evidence="5">GPI transamidase component PIG-T</fullName>
    </recommendedName>
</protein>
<proteinExistence type="predicted"/>
<comment type="caution">
    <text evidence="3">The sequence shown here is derived from an EMBL/GenBank/DDBJ whole genome shotgun (WGS) entry which is preliminary data.</text>
</comment>
<feature type="chain" id="PRO_5013146124" description="GPI transamidase component PIG-T" evidence="2">
    <location>
        <begin position="19"/>
        <end position="857"/>
    </location>
</feature>
<keyword evidence="4" id="KW-1185">Reference proteome</keyword>
<gene>
    <name evidence="3" type="ORF">CEUSTIGMA_g5718.t1</name>
</gene>
<dbReference type="EMBL" id="BEGY01000031">
    <property type="protein sequence ID" value="GAX78276.1"/>
    <property type="molecule type" value="Genomic_DNA"/>
</dbReference>
<evidence type="ECO:0000313" key="4">
    <source>
        <dbReference type="Proteomes" id="UP000232323"/>
    </source>
</evidence>
<dbReference type="STRING" id="1157962.A0A250X5G0"/>
<evidence type="ECO:0000313" key="3">
    <source>
        <dbReference type="EMBL" id="GAX78276.1"/>
    </source>
</evidence>
<dbReference type="Pfam" id="PF04113">
    <property type="entry name" value="Gpi16"/>
    <property type="match status" value="2"/>
</dbReference>
<keyword evidence="2" id="KW-0732">Signal</keyword>
<feature type="region of interest" description="Disordered" evidence="1">
    <location>
        <begin position="338"/>
        <end position="378"/>
    </location>
</feature>
<dbReference type="OrthoDB" id="331263at2759"/>
<dbReference type="PANTHER" id="PTHR12959">
    <property type="entry name" value="GPI TRANSAMIDASE COMPONENT PIG-T-RELATED"/>
    <property type="match status" value="1"/>
</dbReference>
<feature type="region of interest" description="Disordered" evidence="1">
    <location>
        <begin position="281"/>
        <end position="302"/>
    </location>
</feature>
<dbReference type="GO" id="GO:0016255">
    <property type="term" value="P:attachment of GPI anchor to protein"/>
    <property type="evidence" value="ECO:0007669"/>
    <property type="project" value="InterPro"/>
</dbReference>
<feature type="region of interest" description="Disordered" evidence="1">
    <location>
        <begin position="656"/>
        <end position="680"/>
    </location>
</feature>
<dbReference type="InterPro" id="IPR007245">
    <property type="entry name" value="PIG-T"/>
</dbReference>
<feature type="compositionally biased region" description="Polar residues" evidence="1">
    <location>
        <begin position="701"/>
        <end position="711"/>
    </location>
</feature>
<evidence type="ECO:0000256" key="1">
    <source>
        <dbReference type="SAM" id="MobiDB-lite"/>
    </source>
</evidence>
<dbReference type="Proteomes" id="UP000232323">
    <property type="component" value="Unassembled WGS sequence"/>
</dbReference>
<evidence type="ECO:0000256" key="2">
    <source>
        <dbReference type="SAM" id="SignalP"/>
    </source>
</evidence>
<reference evidence="3 4" key="1">
    <citation type="submission" date="2017-08" db="EMBL/GenBank/DDBJ databases">
        <title>Acidophilic green algal genome provides insights into adaptation to an acidic environment.</title>
        <authorList>
            <person name="Hirooka S."/>
            <person name="Hirose Y."/>
            <person name="Kanesaki Y."/>
            <person name="Higuchi S."/>
            <person name="Fujiwara T."/>
            <person name="Onuma R."/>
            <person name="Era A."/>
            <person name="Ohbayashi R."/>
            <person name="Uzuka A."/>
            <person name="Nozaki H."/>
            <person name="Yoshikawa H."/>
            <person name="Miyagishima S.Y."/>
        </authorList>
    </citation>
    <scope>NUCLEOTIDE SEQUENCE [LARGE SCALE GENOMIC DNA]</scope>
    <source>
        <strain evidence="3 4">NIES-2499</strain>
    </source>
</reference>
<dbReference type="GO" id="GO:0042765">
    <property type="term" value="C:GPI-anchor transamidase complex"/>
    <property type="evidence" value="ECO:0007669"/>
    <property type="project" value="InterPro"/>
</dbReference>
<feature type="compositionally biased region" description="Basic and acidic residues" evidence="1">
    <location>
        <begin position="338"/>
        <end position="372"/>
    </location>
</feature>
<organism evidence="3 4">
    <name type="scientific">Chlamydomonas eustigma</name>
    <dbReference type="NCBI Taxonomy" id="1157962"/>
    <lineage>
        <taxon>Eukaryota</taxon>
        <taxon>Viridiplantae</taxon>
        <taxon>Chlorophyta</taxon>
        <taxon>core chlorophytes</taxon>
        <taxon>Chlorophyceae</taxon>
        <taxon>CS clade</taxon>
        <taxon>Chlamydomonadales</taxon>
        <taxon>Chlamydomonadaceae</taxon>
        <taxon>Chlamydomonas</taxon>
    </lineage>
</organism>